<dbReference type="GO" id="GO:0005886">
    <property type="term" value="C:plasma membrane"/>
    <property type="evidence" value="ECO:0007669"/>
    <property type="project" value="UniProtKB-SubCell"/>
</dbReference>
<feature type="transmembrane region" description="Helical" evidence="7">
    <location>
        <begin position="1137"/>
        <end position="1161"/>
    </location>
</feature>
<evidence type="ECO:0000313" key="12">
    <source>
        <dbReference type="Proteomes" id="UP000290876"/>
    </source>
</evidence>
<proteinExistence type="inferred from homology"/>
<evidence type="ECO:0000256" key="9">
    <source>
        <dbReference type="SAM" id="MobiDB-lite"/>
    </source>
</evidence>
<dbReference type="GO" id="GO:0055085">
    <property type="term" value="P:transmembrane transport"/>
    <property type="evidence" value="ECO:0007669"/>
    <property type="project" value="InterPro"/>
</dbReference>
<dbReference type="PROSITE" id="PS50928">
    <property type="entry name" value="ABC_TM1"/>
    <property type="match status" value="1"/>
</dbReference>
<feature type="compositionally biased region" description="Basic and acidic residues" evidence="9">
    <location>
        <begin position="1"/>
        <end position="18"/>
    </location>
</feature>
<dbReference type="Proteomes" id="UP000290876">
    <property type="component" value="Chromosome"/>
</dbReference>
<feature type="compositionally biased region" description="Low complexity" evidence="9">
    <location>
        <begin position="111"/>
        <end position="122"/>
    </location>
</feature>
<dbReference type="CDD" id="cd06261">
    <property type="entry name" value="TM_PBP2"/>
    <property type="match status" value="1"/>
</dbReference>
<keyword evidence="5 7" id="KW-1133">Transmembrane helix</keyword>
<dbReference type="SUPFAM" id="SSF161098">
    <property type="entry name" value="MetI-like"/>
    <property type="match status" value="1"/>
</dbReference>
<feature type="compositionally biased region" description="Acidic residues" evidence="9">
    <location>
        <begin position="101"/>
        <end position="110"/>
    </location>
</feature>
<feature type="compositionally biased region" description="Polar residues" evidence="9">
    <location>
        <begin position="123"/>
        <end position="135"/>
    </location>
</feature>
<keyword evidence="3" id="KW-1003">Cell membrane</keyword>
<dbReference type="EMBL" id="LR215043">
    <property type="protein sequence ID" value="VEU78200.1"/>
    <property type="molecule type" value="Genomic_DNA"/>
</dbReference>
<evidence type="ECO:0000256" key="1">
    <source>
        <dbReference type="ARBA" id="ARBA00004651"/>
    </source>
</evidence>
<dbReference type="PANTHER" id="PTHR30465">
    <property type="entry name" value="INNER MEMBRANE ABC TRANSPORTER"/>
    <property type="match status" value="1"/>
</dbReference>
<feature type="coiled-coil region" evidence="8">
    <location>
        <begin position="226"/>
        <end position="274"/>
    </location>
</feature>
<dbReference type="KEGG" id="mcob:NCTC10184_00429"/>
<dbReference type="InterPro" id="IPR035906">
    <property type="entry name" value="MetI-like_sf"/>
</dbReference>
<protein>
    <submittedName>
        <fullName evidence="11">Oligopeptide transport system permease protein oppB</fullName>
    </submittedName>
</protein>
<evidence type="ECO:0000256" key="8">
    <source>
        <dbReference type="SAM" id="Coils"/>
    </source>
</evidence>
<organism evidence="11 12">
    <name type="scientific">Mycoplasmopsis columbinasalis</name>
    <dbReference type="NCBI Taxonomy" id="114880"/>
    <lineage>
        <taxon>Bacteria</taxon>
        <taxon>Bacillati</taxon>
        <taxon>Mycoplasmatota</taxon>
        <taxon>Mycoplasmoidales</taxon>
        <taxon>Metamycoplasmataceae</taxon>
        <taxon>Mycoplasmopsis</taxon>
    </lineage>
</organism>
<keyword evidence="6 7" id="KW-0472">Membrane</keyword>
<reference evidence="11 12" key="1">
    <citation type="submission" date="2019-01" db="EMBL/GenBank/DDBJ databases">
        <authorList>
            <consortium name="Pathogen Informatics"/>
        </authorList>
    </citation>
    <scope>NUCLEOTIDE SEQUENCE [LARGE SCALE GENOMIC DNA]</scope>
    <source>
        <strain evidence="11 12">NCTC10184</strain>
    </source>
</reference>
<keyword evidence="2 7" id="KW-0813">Transport</keyword>
<dbReference type="Pfam" id="PF00528">
    <property type="entry name" value="BPD_transp_1"/>
    <property type="match status" value="1"/>
</dbReference>
<feature type="domain" description="ABC transmembrane type-1" evidence="10">
    <location>
        <begin position="962"/>
        <end position="1158"/>
    </location>
</feature>
<comment type="subcellular location">
    <subcellularLocation>
        <location evidence="1 7">Cell membrane</location>
        <topology evidence="1 7">Multi-pass membrane protein</topology>
    </subcellularLocation>
</comment>
<feature type="transmembrane region" description="Helical" evidence="7">
    <location>
        <begin position="1093"/>
        <end position="1115"/>
    </location>
</feature>
<keyword evidence="12" id="KW-1185">Reference proteome</keyword>
<evidence type="ECO:0000256" key="7">
    <source>
        <dbReference type="RuleBase" id="RU363032"/>
    </source>
</evidence>
<feature type="region of interest" description="Disordered" evidence="9">
    <location>
        <begin position="91"/>
        <end position="135"/>
    </location>
</feature>
<evidence type="ECO:0000259" key="10">
    <source>
        <dbReference type="PROSITE" id="PS50928"/>
    </source>
</evidence>
<evidence type="ECO:0000256" key="4">
    <source>
        <dbReference type="ARBA" id="ARBA00022692"/>
    </source>
</evidence>
<comment type="similarity">
    <text evidence="7">Belongs to the binding-protein-dependent transport system permease family.</text>
</comment>
<evidence type="ECO:0000313" key="11">
    <source>
        <dbReference type="EMBL" id="VEU78200.1"/>
    </source>
</evidence>
<evidence type="ECO:0000256" key="2">
    <source>
        <dbReference type="ARBA" id="ARBA00022448"/>
    </source>
</evidence>
<name>A0A449BAK4_9BACT</name>
<evidence type="ECO:0000256" key="6">
    <source>
        <dbReference type="ARBA" id="ARBA00023136"/>
    </source>
</evidence>
<evidence type="ECO:0000256" key="3">
    <source>
        <dbReference type="ARBA" id="ARBA00022475"/>
    </source>
</evidence>
<dbReference type="InterPro" id="IPR000515">
    <property type="entry name" value="MetI-like"/>
</dbReference>
<dbReference type="PANTHER" id="PTHR30465:SF0">
    <property type="entry name" value="OLIGOPEPTIDE TRANSPORT SYSTEM PERMEASE PROTEIN APPB"/>
    <property type="match status" value="1"/>
</dbReference>
<keyword evidence="4 7" id="KW-0812">Transmembrane</keyword>
<sequence>MKKDKNLKTQNEQLDHAESQAASTSALLTKKQTELKELQDEVILFEKILSNDPELDSWLTTPKEKAKAERNLPKVQQKIKKLEQEVAELAATVQESQPAETSEEEAETAEETVSTSTEAKASPVQNEVEQTTAPATTEAVVGTPVSENEVVVEETPVVEEDPIIQTIEEELANTAVIKEPTPTEVALADSKLEEKIQRLQTQLNEYTAFINGDETNNGQLKSKLQQKKAAQKIQRLQTELSEAKLEFNKQLAKIAEEKAKEEALTEELRKKQLAQLVEESANKAINDVAQQRYPQDRYIKASSQNIVKITAINKELEEYKAFISGDPTNGGKLTKLKDQRTLQKRIELLQLKKYKLETPYYKNAVEDLWKKDPTAFEFVNPLLSKTFTIPRGAIYGESILPGPNEQETYKVKYYEYTPIVKVPTKNREVYSAHQKQRLDRLKKQLSLYDDFLNGDETNGGKLKIKADKRKAQQRIDFLQLEIDKIEYPYSKKNYDLLRSSTKRVVPMLLNTTMSQVELQTDTPETVVVKKVPEQPKLLLPSIFENKSVPARKLKQIDEVYKQIKLSNDVLTATKEKDPELKNGQTRKVVQKINKKLTTLQRKYFALIAPATKKNIEEFYERLWIYEEQLKLLNLFEETQEEQQTFKKYRAVANEFDYDLEKQLLDEFIPINFEEISRFAVARRSGSSANFQPRRPHYSSRVDSAYVPLKIVLPEILQDTASEELTPAVARKVQKLDAKIAHYQNFLNDPEVQAAISVKQQTKLENKIERMTVERSKLVNAYSKEKEAALFAYIKERNITNLDFLYAKDAKTKAKEAVQKKTRFEIAEVDPEDKKTKIVHQYVDYTGRRIRFKSNWFLNLLSPRSSFVKSLYSVLKMFLEFVLVAWIVITITFFLINSIPGSNAITSGLDESVKAAVEQQYGLDKPVVQRYWIYLYNIIHGDFGVSLSVFPGSQINDFIWVRFLKSFYVGIFSVALTLIIGIPLGVFVGMNPDRWPDHLATVFVSIFSSIPSLVFALWLLLAGRYLNLPYIFNEKDIATYVLPGLALSLGSIIVYVKYIRVELNRELNSMHAKFCFLKGVTKTRFVWTHALKPALFPIATFFPVVIFGSFIGSLFVEKIFFITGSGGLLLEAITSKDYSIILFLVTMFSLITILSFTLRDALYKIVDPRVRKKGL</sequence>
<feature type="region of interest" description="Disordered" evidence="9">
    <location>
        <begin position="1"/>
        <end position="25"/>
    </location>
</feature>
<dbReference type="AlphaFoldDB" id="A0A449BAK4"/>
<feature type="transmembrane region" description="Helical" evidence="7">
    <location>
        <begin position="1001"/>
        <end position="1024"/>
    </location>
</feature>
<gene>
    <name evidence="11" type="primary">oppB_4</name>
    <name evidence="11" type="ORF">NCTC10184_00429</name>
</gene>
<evidence type="ECO:0000256" key="5">
    <source>
        <dbReference type="ARBA" id="ARBA00022989"/>
    </source>
</evidence>
<feature type="transmembrane region" description="Helical" evidence="7">
    <location>
        <begin position="1036"/>
        <end position="1055"/>
    </location>
</feature>
<accession>A0A449BAK4</accession>
<dbReference type="Gene3D" id="1.10.3720.10">
    <property type="entry name" value="MetI-like"/>
    <property type="match status" value="1"/>
</dbReference>
<keyword evidence="8" id="KW-0175">Coiled coil</keyword>
<feature type="transmembrane region" description="Helical" evidence="7">
    <location>
        <begin position="966"/>
        <end position="989"/>
    </location>
</feature>
<feature type="transmembrane region" description="Helical" evidence="7">
    <location>
        <begin position="873"/>
        <end position="895"/>
    </location>
</feature>